<name>A0A024Q5L5_9BACI</name>
<dbReference type="GO" id="GO:0055129">
    <property type="term" value="P:L-proline biosynthetic process"/>
    <property type="evidence" value="ECO:0007669"/>
    <property type="project" value="UniProtKB-UniRule"/>
</dbReference>
<dbReference type="InterPro" id="IPR008927">
    <property type="entry name" value="6-PGluconate_DH-like_C_sf"/>
</dbReference>
<feature type="binding site" evidence="8">
    <location>
        <begin position="8"/>
        <end position="13"/>
    </location>
    <ligand>
        <name>NADP(+)</name>
        <dbReference type="ChEBI" id="CHEBI:58349"/>
    </ligand>
</feature>
<dbReference type="Proteomes" id="UP000028875">
    <property type="component" value="Unassembled WGS sequence"/>
</dbReference>
<comment type="subcellular location">
    <subcellularLocation>
        <location evidence="6">Cytoplasm</location>
    </subcellularLocation>
</comment>
<dbReference type="PIRSF" id="PIRSF000193">
    <property type="entry name" value="Pyrrol-5-carb_rd"/>
    <property type="match status" value="1"/>
</dbReference>
<dbReference type="PANTHER" id="PTHR11645:SF49">
    <property type="entry name" value="PYRROLINE-5-CARBOXYLATE REDUCTASE 1"/>
    <property type="match status" value="1"/>
</dbReference>
<feature type="domain" description="Pyrroline-5-carboxylate reductase catalytic N-terminal" evidence="10">
    <location>
        <begin position="4"/>
        <end position="100"/>
    </location>
</feature>
<keyword evidence="6" id="KW-0963">Cytoplasm</keyword>
<evidence type="ECO:0000256" key="8">
    <source>
        <dbReference type="PIRSR" id="PIRSR000193-1"/>
    </source>
</evidence>
<keyword evidence="13" id="KW-1185">Reference proteome</keyword>
<feature type="domain" description="Pyrroline-5-carboxylate reductase dimerisation" evidence="11">
    <location>
        <begin position="163"/>
        <end position="267"/>
    </location>
</feature>
<dbReference type="InterPro" id="IPR028939">
    <property type="entry name" value="P5C_Rdtase_cat_N"/>
</dbReference>
<dbReference type="SUPFAM" id="SSF48179">
    <property type="entry name" value="6-phosphogluconate dehydrogenase C-terminal domain-like"/>
    <property type="match status" value="1"/>
</dbReference>
<evidence type="ECO:0000256" key="3">
    <source>
        <dbReference type="ARBA" id="ARBA00022857"/>
    </source>
</evidence>
<dbReference type="eggNOG" id="COG0345">
    <property type="taxonomic scope" value="Bacteria"/>
</dbReference>
<keyword evidence="6 9" id="KW-0028">Amino-acid biosynthesis</keyword>
<organism evidence="12 13">
    <name type="scientific">Virgibacillus massiliensis</name>
    <dbReference type="NCBI Taxonomy" id="1462526"/>
    <lineage>
        <taxon>Bacteria</taxon>
        <taxon>Bacillati</taxon>
        <taxon>Bacillota</taxon>
        <taxon>Bacilli</taxon>
        <taxon>Bacillales</taxon>
        <taxon>Bacillaceae</taxon>
        <taxon>Virgibacillus</taxon>
    </lineage>
</organism>
<dbReference type="OrthoDB" id="9805754at2"/>
<dbReference type="FunFam" id="1.10.3730.10:FF:000001">
    <property type="entry name" value="Pyrroline-5-carboxylate reductase"/>
    <property type="match status" value="1"/>
</dbReference>
<dbReference type="GO" id="GO:0005737">
    <property type="term" value="C:cytoplasm"/>
    <property type="evidence" value="ECO:0007669"/>
    <property type="project" value="UniProtKB-SubCell"/>
</dbReference>
<dbReference type="PROSITE" id="PS00521">
    <property type="entry name" value="P5CR"/>
    <property type="match status" value="1"/>
</dbReference>
<evidence type="ECO:0000256" key="4">
    <source>
        <dbReference type="ARBA" id="ARBA00023002"/>
    </source>
</evidence>
<evidence type="ECO:0000259" key="11">
    <source>
        <dbReference type="Pfam" id="PF14748"/>
    </source>
</evidence>
<dbReference type="PANTHER" id="PTHR11645">
    <property type="entry name" value="PYRROLINE-5-CARBOXYLATE REDUCTASE"/>
    <property type="match status" value="1"/>
</dbReference>
<protein>
    <recommendedName>
        <fullName evidence="6 7">Pyrroline-5-carboxylate reductase</fullName>
        <shortName evidence="6">P5C reductase</shortName>
        <shortName evidence="6">P5CR</shortName>
        <ecNumber evidence="6 7">1.5.1.2</ecNumber>
    </recommendedName>
    <alternativeName>
        <fullName evidence="6">PCA reductase</fullName>
    </alternativeName>
</protein>
<dbReference type="SUPFAM" id="SSF51735">
    <property type="entry name" value="NAD(P)-binding Rossmann-fold domains"/>
    <property type="match status" value="1"/>
</dbReference>
<comment type="caution">
    <text evidence="12">The sequence shown here is derived from an EMBL/GenBank/DDBJ whole genome shotgun (WGS) entry which is preliminary data.</text>
</comment>
<comment type="pathway">
    <text evidence="6 9">Amino-acid biosynthesis; L-proline biosynthesis; L-proline from L-glutamate 5-semialdehyde: step 1/1.</text>
</comment>
<comment type="catalytic activity">
    <reaction evidence="6 9">
        <text>L-proline + NADP(+) = (S)-1-pyrroline-5-carboxylate + NADPH + 2 H(+)</text>
        <dbReference type="Rhea" id="RHEA:14109"/>
        <dbReference type="ChEBI" id="CHEBI:15378"/>
        <dbReference type="ChEBI" id="CHEBI:17388"/>
        <dbReference type="ChEBI" id="CHEBI:57783"/>
        <dbReference type="ChEBI" id="CHEBI:58349"/>
        <dbReference type="ChEBI" id="CHEBI:60039"/>
        <dbReference type="EC" id="1.5.1.2"/>
    </reaction>
</comment>
<reference evidence="13" key="2">
    <citation type="submission" date="2014-05" db="EMBL/GenBank/DDBJ databases">
        <title>Draft genome sequence of Virgibacillus massiliensis Vm-5.</title>
        <authorList>
            <person name="Khelaifia S."/>
            <person name="Croce O."/>
            <person name="Lagier J.C."/>
            <person name="Raoult D."/>
        </authorList>
    </citation>
    <scope>NUCLEOTIDE SEQUENCE [LARGE SCALE GENOMIC DNA]</scope>
    <source>
        <strain evidence="13">Vm-5</strain>
    </source>
</reference>
<dbReference type="EMBL" id="CCDP010000001">
    <property type="protein sequence ID" value="CDQ37828.1"/>
    <property type="molecule type" value="Genomic_DNA"/>
</dbReference>
<dbReference type="NCBIfam" id="TIGR00112">
    <property type="entry name" value="proC"/>
    <property type="match status" value="1"/>
</dbReference>
<dbReference type="STRING" id="1462526.BN990_00088"/>
<dbReference type="GO" id="GO:0004735">
    <property type="term" value="F:pyrroline-5-carboxylate reductase activity"/>
    <property type="evidence" value="ECO:0007669"/>
    <property type="project" value="UniProtKB-UniRule"/>
</dbReference>
<comment type="catalytic activity">
    <reaction evidence="6">
        <text>L-proline + NAD(+) = (S)-1-pyrroline-5-carboxylate + NADH + 2 H(+)</text>
        <dbReference type="Rhea" id="RHEA:14105"/>
        <dbReference type="ChEBI" id="CHEBI:15378"/>
        <dbReference type="ChEBI" id="CHEBI:17388"/>
        <dbReference type="ChEBI" id="CHEBI:57540"/>
        <dbReference type="ChEBI" id="CHEBI:57945"/>
        <dbReference type="ChEBI" id="CHEBI:60039"/>
        <dbReference type="EC" id="1.5.1.2"/>
    </reaction>
</comment>
<keyword evidence="3 6" id="KW-0521">NADP</keyword>
<dbReference type="EC" id="1.5.1.2" evidence="6 7"/>
<keyword evidence="2 6" id="KW-0641">Proline biosynthesis</keyword>
<reference evidence="12 13" key="1">
    <citation type="submission" date="2014-03" db="EMBL/GenBank/DDBJ databases">
        <authorList>
            <person name="Urmite Genomes U."/>
        </authorList>
    </citation>
    <scope>NUCLEOTIDE SEQUENCE [LARGE SCALE GENOMIC DNA]</scope>
    <source>
        <strain evidence="12 13">Vm-5</strain>
    </source>
</reference>
<dbReference type="AlphaFoldDB" id="A0A024Q5L5"/>
<evidence type="ECO:0000313" key="13">
    <source>
        <dbReference type="Proteomes" id="UP000028875"/>
    </source>
</evidence>
<proteinExistence type="inferred from homology"/>
<evidence type="ECO:0000256" key="7">
    <source>
        <dbReference type="NCBIfam" id="TIGR00112"/>
    </source>
</evidence>
<evidence type="ECO:0000256" key="9">
    <source>
        <dbReference type="RuleBase" id="RU003903"/>
    </source>
</evidence>
<keyword evidence="4 6" id="KW-0560">Oxidoreductase</keyword>
<dbReference type="Gene3D" id="3.40.50.720">
    <property type="entry name" value="NAD(P)-binding Rossmann-like Domain"/>
    <property type="match status" value="1"/>
</dbReference>
<dbReference type="InterPro" id="IPR053790">
    <property type="entry name" value="P5CR-like_CS"/>
</dbReference>
<feature type="binding site" evidence="8">
    <location>
        <begin position="71"/>
        <end position="74"/>
    </location>
    <ligand>
        <name>NADP(+)</name>
        <dbReference type="ChEBI" id="CHEBI:58349"/>
    </ligand>
</feature>
<sequence>MNKKIAFIGAGSMAEAIISGMVRAEIVDNEKIIVTNRSNRERITRLEQRYQINSMMDKEKLTTDTDIIILATKPYDMEQAIDSIKAYVTTDQLIISVTAGISTESIQELFGIEIPIIRAMPNTSASIGYSATALAAGIHASENHMKEARVLFETIGTTEIVDESDMHIVTGISGSGPAYIYYLVEAMEAAAISSGLDRDTAKSLIAQTILGAGEMLQQSEDTAAALREKITSPAGTTQAGIESLKRNDFQKIIMECVQAARDRSIELGNEK</sequence>
<dbReference type="InterPro" id="IPR000304">
    <property type="entry name" value="Pyrroline-COOH_reductase"/>
</dbReference>
<evidence type="ECO:0000259" key="10">
    <source>
        <dbReference type="Pfam" id="PF03807"/>
    </source>
</evidence>
<evidence type="ECO:0000256" key="1">
    <source>
        <dbReference type="ARBA" id="ARBA00005525"/>
    </source>
</evidence>
<dbReference type="Gene3D" id="1.10.3730.10">
    <property type="entry name" value="ProC C-terminal domain-like"/>
    <property type="match status" value="1"/>
</dbReference>
<comment type="function">
    <text evidence="5 6">Catalyzes the reduction of 1-pyrroline-5-carboxylate (PCA) to L-proline.</text>
</comment>
<evidence type="ECO:0000313" key="12">
    <source>
        <dbReference type="EMBL" id="CDQ37828.1"/>
    </source>
</evidence>
<evidence type="ECO:0000256" key="6">
    <source>
        <dbReference type="HAMAP-Rule" id="MF_01925"/>
    </source>
</evidence>
<dbReference type="Pfam" id="PF14748">
    <property type="entry name" value="P5CR_dimer"/>
    <property type="match status" value="1"/>
</dbReference>
<dbReference type="UniPathway" id="UPA00098">
    <property type="reaction ID" value="UER00361"/>
</dbReference>
<dbReference type="HAMAP" id="MF_01925">
    <property type="entry name" value="P5C_reductase"/>
    <property type="match status" value="1"/>
</dbReference>
<evidence type="ECO:0000256" key="2">
    <source>
        <dbReference type="ARBA" id="ARBA00022650"/>
    </source>
</evidence>
<accession>A0A024Q5L5</accession>
<dbReference type="InterPro" id="IPR029036">
    <property type="entry name" value="P5CR_dimer"/>
</dbReference>
<comment type="similarity">
    <text evidence="1 6 9">Belongs to the pyrroline-5-carboxylate reductase family.</text>
</comment>
<dbReference type="InterPro" id="IPR036291">
    <property type="entry name" value="NAD(P)-bd_dom_sf"/>
</dbReference>
<gene>
    <name evidence="6 12" type="primary">proC</name>
    <name evidence="12" type="ORF">BN990_00088</name>
</gene>
<evidence type="ECO:0000256" key="5">
    <source>
        <dbReference type="ARBA" id="ARBA00058118"/>
    </source>
</evidence>
<dbReference type="Pfam" id="PF03807">
    <property type="entry name" value="F420_oxidored"/>
    <property type="match status" value="1"/>
</dbReference>